<evidence type="ECO:0000313" key="1">
    <source>
        <dbReference type="EMBL" id="GMR47618.1"/>
    </source>
</evidence>
<comment type="caution">
    <text evidence="1">The sequence shown here is derived from an EMBL/GenBank/DDBJ whole genome shotgun (WGS) entry which is preliminary data.</text>
</comment>
<proteinExistence type="predicted"/>
<reference evidence="2" key="1">
    <citation type="submission" date="2022-10" db="EMBL/GenBank/DDBJ databases">
        <title>Genome assembly of Pristionchus species.</title>
        <authorList>
            <person name="Yoshida K."/>
            <person name="Sommer R.J."/>
        </authorList>
    </citation>
    <scope>NUCLEOTIDE SEQUENCE [LARGE SCALE GENOMIC DNA]</scope>
    <source>
        <strain evidence="2">RS5460</strain>
    </source>
</reference>
<dbReference type="EMBL" id="BTRK01000004">
    <property type="protein sequence ID" value="GMR47618.1"/>
    <property type="molecule type" value="Genomic_DNA"/>
</dbReference>
<accession>A0AAN5CND6</accession>
<protein>
    <submittedName>
        <fullName evidence="1">Uncharacterized protein</fullName>
    </submittedName>
</protein>
<evidence type="ECO:0000313" key="2">
    <source>
        <dbReference type="Proteomes" id="UP001328107"/>
    </source>
</evidence>
<organism evidence="1 2">
    <name type="scientific">Pristionchus mayeri</name>
    <dbReference type="NCBI Taxonomy" id="1317129"/>
    <lineage>
        <taxon>Eukaryota</taxon>
        <taxon>Metazoa</taxon>
        <taxon>Ecdysozoa</taxon>
        <taxon>Nematoda</taxon>
        <taxon>Chromadorea</taxon>
        <taxon>Rhabditida</taxon>
        <taxon>Rhabditina</taxon>
        <taxon>Diplogasteromorpha</taxon>
        <taxon>Diplogasteroidea</taxon>
        <taxon>Neodiplogasteridae</taxon>
        <taxon>Pristionchus</taxon>
    </lineage>
</organism>
<name>A0AAN5CND6_9BILA</name>
<keyword evidence="2" id="KW-1185">Reference proteome</keyword>
<sequence length="252" mass="28389">LVMRSLPIVLLFNVIFGINFQFALSFDSQAINIYKQITNSMSLFQKQSNDSTDAQMVLKSFHSSITVGSMTYSFLPESLGWAAFDHPHAIDLTNYNKSCLKSWTKKYNQSIDKCLSTNQERFDCELTNRPKTDECDTNEYRESNCRKSVGGLGSKMDEIVFTDGRSLESLIWNCSMGLECSSFGCVPHLPSTILYQQHATVPTPLQSARDILYVLLKVCILFYRMCPSLLLHSILCLSPQEISDPCPVSLSS</sequence>
<feature type="non-terminal residue" evidence="1">
    <location>
        <position position="1"/>
    </location>
</feature>
<dbReference type="Proteomes" id="UP001328107">
    <property type="component" value="Unassembled WGS sequence"/>
</dbReference>
<gene>
    <name evidence="1" type="ORF">PMAYCL1PPCAC_17813</name>
</gene>
<dbReference type="AlphaFoldDB" id="A0AAN5CND6"/>